<accession>A0A9N9ZGM0</accession>
<evidence type="ECO:0000313" key="2">
    <source>
        <dbReference type="Proteomes" id="UP000775872"/>
    </source>
</evidence>
<gene>
    <name evidence="1" type="ORF">CSOL1703_00017123</name>
</gene>
<dbReference type="EMBL" id="CABFOC020000054">
    <property type="protein sequence ID" value="CAH0055219.1"/>
    <property type="molecule type" value="Genomic_DNA"/>
</dbReference>
<comment type="caution">
    <text evidence="1">The sequence shown here is derived from an EMBL/GenBank/DDBJ whole genome shotgun (WGS) entry which is preliminary data.</text>
</comment>
<reference evidence="2" key="1">
    <citation type="submission" date="2019-06" db="EMBL/GenBank/DDBJ databases">
        <authorList>
            <person name="Broberg M."/>
        </authorList>
    </citation>
    <scope>NUCLEOTIDE SEQUENCE [LARGE SCALE GENOMIC DNA]</scope>
</reference>
<name>A0A9N9ZGM0_9HYPO</name>
<reference evidence="1 2" key="2">
    <citation type="submission" date="2021-10" db="EMBL/GenBank/DDBJ databases">
        <authorList>
            <person name="Piombo E."/>
        </authorList>
    </citation>
    <scope>NUCLEOTIDE SEQUENCE [LARGE SCALE GENOMIC DNA]</scope>
</reference>
<evidence type="ECO:0000313" key="1">
    <source>
        <dbReference type="EMBL" id="CAH0055219.1"/>
    </source>
</evidence>
<sequence length="114" mass="12632">MSMLKCATFTVLPNPCFARNSCGVRSASFVEWKALEGAQKGIAPFTEFIENDFLAVEVRPWHLLDKTTNREENQAPSWRFLALVWDVCLYAQSSYVAASVALAGGLSVRKSIEA</sequence>
<dbReference type="Proteomes" id="UP000775872">
    <property type="component" value="Unassembled WGS sequence"/>
</dbReference>
<keyword evidence="2" id="KW-1185">Reference proteome</keyword>
<proteinExistence type="predicted"/>
<organism evidence="1 2">
    <name type="scientific">Clonostachys solani</name>
    <dbReference type="NCBI Taxonomy" id="160281"/>
    <lineage>
        <taxon>Eukaryota</taxon>
        <taxon>Fungi</taxon>
        <taxon>Dikarya</taxon>
        <taxon>Ascomycota</taxon>
        <taxon>Pezizomycotina</taxon>
        <taxon>Sordariomycetes</taxon>
        <taxon>Hypocreomycetidae</taxon>
        <taxon>Hypocreales</taxon>
        <taxon>Bionectriaceae</taxon>
        <taxon>Clonostachys</taxon>
    </lineage>
</organism>
<dbReference type="AlphaFoldDB" id="A0A9N9ZGM0"/>
<protein>
    <submittedName>
        <fullName evidence="1">Uncharacterized protein</fullName>
    </submittedName>
</protein>